<feature type="transmembrane region" description="Helical" evidence="5">
    <location>
        <begin position="12"/>
        <end position="30"/>
    </location>
</feature>
<keyword evidence="3 5" id="KW-1133">Transmembrane helix</keyword>
<dbReference type="RefSeq" id="WP_090122125.1">
    <property type="nucleotide sequence ID" value="NZ_FNNJ01000003.1"/>
</dbReference>
<feature type="transmembrane region" description="Helical" evidence="5">
    <location>
        <begin position="397"/>
        <end position="414"/>
    </location>
</feature>
<evidence type="ECO:0000259" key="6">
    <source>
        <dbReference type="Pfam" id="PF12805"/>
    </source>
</evidence>
<dbReference type="PANTHER" id="PTHR31086">
    <property type="entry name" value="ALUMINUM-ACTIVATED MALATE TRANSPORTER 10"/>
    <property type="match status" value="1"/>
</dbReference>
<feature type="transmembrane region" description="Helical" evidence="5">
    <location>
        <begin position="141"/>
        <end position="161"/>
    </location>
</feature>
<dbReference type="OrthoDB" id="8670769at2"/>
<protein>
    <submittedName>
        <fullName evidence="8">Uncharacterized membrane protein YccC</fullName>
    </submittedName>
</protein>
<feature type="transmembrane region" description="Helical" evidence="5">
    <location>
        <begin position="64"/>
        <end position="82"/>
    </location>
</feature>
<dbReference type="AlphaFoldDB" id="A0A1H2YWM1"/>
<evidence type="ECO:0000313" key="8">
    <source>
        <dbReference type="EMBL" id="SDX08969.1"/>
    </source>
</evidence>
<dbReference type="Proteomes" id="UP000199595">
    <property type="component" value="Unassembled WGS sequence"/>
</dbReference>
<comment type="subcellular location">
    <subcellularLocation>
        <location evidence="1">Membrane</location>
        <topology evidence="1">Multi-pass membrane protein</topology>
    </subcellularLocation>
</comment>
<evidence type="ECO:0000256" key="1">
    <source>
        <dbReference type="ARBA" id="ARBA00004141"/>
    </source>
</evidence>
<feature type="transmembrane region" description="Helical" evidence="5">
    <location>
        <begin position="112"/>
        <end position="129"/>
    </location>
</feature>
<name>A0A1H2YWM1_9FLAO</name>
<dbReference type="EMBL" id="FNNJ01000003">
    <property type="protein sequence ID" value="SDX08969.1"/>
    <property type="molecule type" value="Genomic_DNA"/>
</dbReference>
<keyword evidence="4 5" id="KW-0472">Membrane</keyword>
<feature type="transmembrane region" description="Helical" evidence="5">
    <location>
        <begin position="449"/>
        <end position="475"/>
    </location>
</feature>
<feature type="transmembrane region" description="Helical" evidence="5">
    <location>
        <begin position="88"/>
        <end position="105"/>
    </location>
</feature>
<accession>A0A1H2YWM1</accession>
<gene>
    <name evidence="8" type="ORF">SAMN05444411_10368</name>
</gene>
<dbReference type="STRING" id="762486.SAMN05444411_10368"/>
<keyword evidence="2 5" id="KW-0812">Transmembrane</keyword>
<dbReference type="InterPro" id="IPR049453">
    <property type="entry name" value="Memb_transporter_dom"/>
</dbReference>
<dbReference type="Pfam" id="PF13515">
    <property type="entry name" value="FUSC_2"/>
    <property type="match status" value="1"/>
</dbReference>
<organism evidence="8 9">
    <name type="scientific">Lutibacter oricola</name>
    <dbReference type="NCBI Taxonomy" id="762486"/>
    <lineage>
        <taxon>Bacteria</taxon>
        <taxon>Pseudomonadati</taxon>
        <taxon>Bacteroidota</taxon>
        <taxon>Flavobacteriia</taxon>
        <taxon>Flavobacteriales</taxon>
        <taxon>Flavobacteriaceae</taxon>
        <taxon>Lutibacter</taxon>
    </lineage>
</organism>
<evidence type="ECO:0000256" key="4">
    <source>
        <dbReference type="ARBA" id="ARBA00023136"/>
    </source>
</evidence>
<evidence type="ECO:0000256" key="5">
    <source>
        <dbReference type="SAM" id="Phobius"/>
    </source>
</evidence>
<proteinExistence type="predicted"/>
<feature type="transmembrane region" description="Helical" evidence="5">
    <location>
        <begin position="487"/>
        <end position="505"/>
    </location>
</feature>
<sequence length="742" mass="84090">MLASLNRFIKSFSFLKAIVLAFAMISPVFFANYFLGDIHLGFSISLGVLFCSPTDVQGSLKHKFFGLLAALIISFSITLLLGSISFNLWVLLPVLSALVFLVSYISVFGFRASLISFSGLLAIVLSFAYEVEEMSLLMHSMLVAIGGLWYLLLTMSASLLLPKIQTDQLFVEVAEKTAEFLKVRGQLLVCTTKRDELYSKLFQLQSEINDSHESLREIILSKRLMSGFSNRTRRQQLFFSELIEILELAVSNPVNYEKFDEVFKDHSEKTEAFKNLIFEISNQLLHISKVIGGDGKVTHNEQIPGMLKKISLQIDYYRILVGLPKSRVGTLMLLNLKNYLEKQAQSVISIERIINNYKTNDKILGVKDADRFITPQDYDLKKLKENFSLKSPIFKHSLRLVIVVIIGFFIGSVFSMQNPYWILLTLVVIMRPSYGLTKERSKNRVLGTLIGAAIATVIFLVTQNAVIFGVIAVISLPLAFSLIQSNYRNGAIFITLHVVFVYALLEPNTLSVIKFRVLDTLIGAALAIAANYVLWPSWQFQNIHEYFMDAIKANKLFLKQIDSYYHKKGEVPTSYSLSRKEAFLNIGNLNAAYQRMNQDPKSKQKELATIYDIITINNTFLSSLTSLGVFIRNNKTAQVPKQFTVFVKYIVANLELANNLLEGKTAIEALEVSEIENAKAVYDNYFDNLSKQRDQEIEDGKEISIEMGEMLKETQLVSEQVKWLFNLSEKLINSIKHYKSNL</sequence>
<dbReference type="InterPro" id="IPR032692">
    <property type="entry name" value="YccS_N"/>
</dbReference>
<feature type="domain" description="Integral membrane bound transporter" evidence="7">
    <location>
        <begin position="407"/>
        <end position="529"/>
    </location>
</feature>
<dbReference type="Pfam" id="PF12805">
    <property type="entry name" value="FUSC-like"/>
    <property type="match status" value="1"/>
</dbReference>
<dbReference type="GO" id="GO:0016020">
    <property type="term" value="C:membrane"/>
    <property type="evidence" value="ECO:0007669"/>
    <property type="project" value="UniProtKB-SubCell"/>
</dbReference>
<evidence type="ECO:0000256" key="3">
    <source>
        <dbReference type="ARBA" id="ARBA00022989"/>
    </source>
</evidence>
<evidence type="ECO:0000259" key="7">
    <source>
        <dbReference type="Pfam" id="PF13515"/>
    </source>
</evidence>
<feature type="domain" description="Integral membrane protein YccS N-terminal" evidence="6">
    <location>
        <begin position="66"/>
        <end position="318"/>
    </location>
</feature>
<keyword evidence="9" id="KW-1185">Reference proteome</keyword>
<evidence type="ECO:0000256" key="2">
    <source>
        <dbReference type="ARBA" id="ARBA00022692"/>
    </source>
</evidence>
<reference evidence="8 9" key="1">
    <citation type="submission" date="2016-10" db="EMBL/GenBank/DDBJ databases">
        <authorList>
            <person name="de Groot N.N."/>
        </authorList>
    </citation>
    <scope>NUCLEOTIDE SEQUENCE [LARGE SCALE GENOMIC DNA]</scope>
    <source>
        <strain evidence="8 9">DSM 24956</strain>
    </source>
</reference>
<evidence type="ECO:0000313" key="9">
    <source>
        <dbReference type="Proteomes" id="UP000199595"/>
    </source>
</evidence>